<evidence type="ECO:0000313" key="2">
    <source>
        <dbReference type="EMBL" id="EDX71023.1"/>
    </source>
</evidence>
<protein>
    <recommendedName>
        <fullName evidence="1">Effector-associated domain-containing protein</fullName>
    </recommendedName>
</protein>
<dbReference type="Pfam" id="PF19961">
    <property type="entry name" value="EAD8"/>
    <property type="match status" value="1"/>
</dbReference>
<dbReference type="RefSeq" id="WP_006106119.1">
    <property type="nucleotide sequence ID" value="NZ_DS989877.1"/>
</dbReference>
<evidence type="ECO:0000259" key="1">
    <source>
        <dbReference type="Pfam" id="PF19961"/>
    </source>
</evidence>
<reference evidence="2 3" key="1">
    <citation type="submission" date="2008-07" db="EMBL/GenBank/DDBJ databases">
        <authorList>
            <person name="Tandeau de Marsac N."/>
            <person name="Ferriera S."/>
            <person name="Johnson J."/>
            <person name="Kravitz S."/>
            <person name="Beeson K."/>
            <person name="Sutton G."/>
            <person name="Rogers Y.-H."/>
            <person name="Friedman R."/>
            <person name="Frazier M."/>
            <person name="Venter J.C."/>
        </authorList>
    </citation>
    <scope>NUCLEOTIDE SEQUENCE [LARGE SCALE GENOMIC DNA]</scope>
    <source>
        <strain evidence="2 3">PCC 7420</strain>
    </source>
</reference>
<name>B4W431_9CYAN</name>
<dbReference type="Proteomes" id="UP000003835">
    <property type="component" value="Unassembled WGS sequence"/>
</dbReference>
<evidence type="ECO:0000313" key="3">
    <source>
        <dbReference type="Proteomes" id="UP000003835"/>
    </source>
</evidence>
<gene>
    <name evidence="2" type="ORF">MC7420_6623</name>
</gene>
<dbReference type="EMBL" id="DS989877">
    <property type="protein sequence ID" value="EDX71023.1"/>
    <property type="molecule type" value="Genomic_DNA"/>
</dbReference>
<proteinExistence type="predicted"/>
<keyword evidence="3" id="KW-1185">Reference proteome</keyword>
<organism evidence="2 3">
    <name type="scientific">Coleofasciculus chthonoplastes PCC 7420</name>
    <dbReference type="NCBI Taxonomy" id="118168"/>
    <lineage>
        <taxon>Bacteria</taxon>
        <taxon>Bacillati</taxon>
        <taxon>Cyanobacteriota</taxon>
        <taxon>Cyanophyceae</taxon>
        <taxon>Coleofasciculales</taxon>
        <taxon>Coleofasciculaceae</taxon>
        <taxon>Coleofasciculus</taxon>
    </lineage>
</organism>
<dbReference type="AlphaFoldDB" id="B4W431"/>
<feature type="domain" description="Effector-associated" evidence="1">
    <location>
        <begin position="2"/>
        <end position="50"/>
    </location>
</feature>
<dbReference type="STRING" id="118168.MC7420_6623"/>
<dbReference type="HOGENOM" id="CLU_2354907_0_0_3"/>
<dbReference type="InterPro" id="IPR045437">
    <property type="entry name" value="EAD8"/>
</dbReference>
<accession>B4W431</accession>
<sequence>MATFIPEMVEKLADYGEIAPGKQALWALLECVRSHSGLDTQQRIDKLLPRIDLGWHSERVADTSSIDALVENVRSRLHDDIQTIGVYRSAHFPMVK</sequence>
<dbReference type="eggNOG" id="ENOG502ZW20">
    <property type="taxonomic scope" value="Bacteria"/>
</dbReference>